<reference evidence="4 5" key="1">
    <citation type="submission" date="2019-02" db="EMBL/GenBank/DDBJ databases">
        <title>Deep-cultivation of Planctomycetes and their phenomic and genomic characterization uncovers novel biology.</title>
        <authorList>
            <person name="Wiegand S."/>
            <person name="Jogler M."/>
            <person name="Boedeker C."/>
            <person name="Pinto D."/>
            <person name="Vollmers J."/>
            <person name="Rivas-Marin E."/>
            <person name="Kohn T."/>
            <person name="Peeters S.H."/>
            <person name="Heuer A."/>
            <person name="Rast P."/>
            <person name="Oberbeckmann S."/>
            <person name="Bunk B."/>
            <person name="Jeske O."/>
            <person name="Meyerdierks A."/>
            <person name="Storesund J.E."/>
            <person name="Kallscheuer N."/>
            <person name="Luecker S."/>
            <person name="Lage O.M."/>
            <person name="Pohl T."/>
            <person name="Merkel B.J."/>
            <person name="Hornburger P."/>
            <person name="Mueller R.-W."/>
            <person name="Bruemmer F."/>
            <person name="Labrenz M."/>
            <person name="Spormann A.M."/>
            <person name="Op den Camp H."/>
            <person name="Overmann J."/>
            <person name="Amann R."/>
            <person name="Jetten M.S.M."/>
            <person name="Mascher T."/>
            <person name="Medema M.H."/>
            <person name="Devos D.P."/>
            <person name="Kaster A.-K."/>
            <person name="Ovreas L."/>
            <person name="Rohde M."/>
            <person name="Galperin M.Y."/>
            <person name="Jogler C."/>
        </authorList>
    </citation>
    <scope>NUCLEOTIDE SEQUENCE [LARGE SCALE GENOMIC DNA]</scope>
    <source>
        <strain evidence="4 5">HG66A1</strain>
    </source>
</reference>
<dbReference type="Proteomes" id="UP000320421">
    <property type="component" value="Chromosome"/>
</dbReference>
<keyword evidence="5" id="KW-1185">Reference proteome</keyword>
<dbReference type="PANTHER" id="PTHR35149:SF2">
    <property type="entry name" value="DUF262 DOMAIN-CONTAINING PROTEIN"/>
    <property type="match status" value="1"/>
</dbReference>
<evidence type="ECO:0008006" key="6">
    <source>
        <dbReference type="Google" id="ProtNLM"/>
    </source>
</evidence>
<sequence>MPDVLPDAALGSLLNTHVLRVPSYQREYSWKKNHVQELFDDLRRAINDHADSYFLGSIIACKVDYGELEIVDGQQRLATTAILFAAMRDLAESIGEDRAVTLITEKFLFRPRSITEGDDQFNLTLSEMDRSFFEENIVRPEGNSKNRKKTTELRESHKRLQEASSVAKKLVESITKGMNNKDTTETLQKWMSFIEYKARVIVVIVKDHEEAHMIFETMNDRGLDLSIADLTKNHLFRSSGAKIDEAQRMWHHMVGALETIGRKEITRDYIHHLYCSQYGVAKSRDVFGQIRQKTSTRADAISFTRHLSEHAELYAALLNPNSPYWSNHGTKSRQHVRILTSNLRVSQIRILLLAALSKFSTKEVKKLLPKTVCWSVRFLIAGGPTGNLETAYSQNAIKITNGDITTADDLAKSLKRIIPTDKSFQAAFEVASVRTTHLARYYLQCLDRAETGQNDPHLGKDDESYGSLEHILPQNPDDSWDISTNELNANVRRIGNLALLSPDLNSKRGNGSIKEALLLYDRCNSFQLTKAISSYVTRSKWGPAQISKRQKDLAKLAVKAWPIN</sequence>
<dbReference type="InterPro" id="IPR011089">
    <property type="entry name" value="GmrSD_C"/>
</dbReference>
<dbReference type="AlphaFoldDB" id="A0A517PKY9"/>
<dbReference type="Pfam" id="PF07510">
    <property type="entry name" value="GmrSD_C"/>
    <property type="match status" value="1"/>
</dbReference>
<name>A0A517PKY9_9PLAN</name>
<dbReference type="OrthoDB" id="9798761at2"/>
<dbReference type="PANTHER" id="PTHR35149">
    <property type="entry name" value="SLL5132 PROTEIN"/>
    <property type="match status" value="1"/>
</dbReference>
<evidence type="ECO:0000259" key="3">
    <source>
        <dbReference type="Pfam" id="PF07510"/>
    </source>
</evidence>
<accession>A0A517PKY9</accession>
<feature type="domain" description="GmrSD restriction endonucleases C-terminal" evidence="3">
    <location>
        <begin position="419"/>
        <end position="555"/>
    </location>
</feature>
<evidence type="ECO:0000313" key="4">
    <source>
        <dbReference type="EMBL" id="QDT20043.1"/>
    </source>
</evidence>
<evidence type="ECO:0000256" key="1">
    <source>
        <dbReference type="SAM" id="MobiDB-lite"/>
    </source>
</evidence>
<proteinExistence type="predicted"/>
<evidence type="ECO:0000313" key="5">
    <source>
        <dbReference type="Proteomes" id="UP000320421"/>
    </source>
</evidence>
<organism evidence="4 5">
    <name type="scientific">Gimesia chilikensis</name>
    <dbReference type="NCBI Taxonomy" id="2605989"/>
    <lineage>
        <taxon>Bacteria</taxon>
        <taxon>Pseudomonadati</taxon>
        <taxon>Planctomycetota</taxon>
        <taxon>Planctomycetia</taxon>
        <taxon>Planctomycetales</taxon>
        <taxon>Planctomycetaceae</taxon>
        <taxon>Gimesia</taxon>
    </lineage>
</organism>
<protein>
    <recommendedName>
        <fullName evidence="6">DUF262 domain-containing protein</fullName>
    </recommendedName>
</protein>
<dbReference type="EMBL" id="CP036266">
    <property type="protein sequence ID" value="QDT20043.1"/>
    <property type="molecule type" value="Genomic_DNA"/>
</dbReference>
<dbReference type="RefSeq" id="WP_145182289.1">
    <property type="nucleotide sequence ID" value="NZ_CP036266.1"/>
</dbReference>
<gene>
    <name evidence="4" type="ORF">HG66A1_18280</name>
</gene>
<feature type="region of interest" description="Disordered" evidence="1">
    <location>
        <begin position="139"/>
        <end position="158"/>
    </location>
</feature>
<evidence type="ECO:0000259" key="2">
    <source>
        <dbReference type="Pfam" id="PF03235"/>
    </source>
</evidence>
<dbReference type="InterPro" id="IPR004919">
    <property type="entry name" value="GmrSD_N"/>
</dbReference>
<dbReference type="Pfam" id="PF03235">
    <property type="entry name" value="GmrSD_N"/>
    <property type="match status" value="1"/>
</dbReference>
<feature type="domain" description="GmrSD restriction endonucleases N-terminal" evidence="2">
    <location>
        <begin position="13"/>
        <end position="236"/>
    </location>
</feature>